<dbReference type="Proteomes" id="UP000075714">
    <property type="component" value="Unassembled WGS sequence"/>
</dbReference>
<comment type="caution">
    <text evidence="6">The sequence shown here is derived from an EMBL/GenBank/DDBJ whole genome shotgun (WGS) entry which is preliminary data.</text>
</comment>
<accession>A0A150G815</accession>
<dbReference type="Gene3D" id="3.10.250.10">
    <property type="entry name" value="SRCR-like domain"/>
    <property type="match status" value="1"/>
</dbReference>
<evidence type="ECO:0000313" key="7">
    <source>
        <dbReference type="Proteomes" id="UP000075714"/>
    </source>
</evidence>
<dbReference type="GO" id="GO:0016020">
    <property type="term" value="C:membrane"/>
    <property type="evidence" value="ECO:0007669"/>
    <property type="project" value="InterPro"/>
</dbReference>
<dbReference type="STRING" id="33097.A0A150G815"/>
<organism evidence="6 7">
    <name type="scientific">Gonium pectorale</name>
    <name type="common">Green alga</name>
    <dbReference type="NCBI Taxonomy" id="33097"/>
    <lineage>
        <taxon>Eukaryota</taxon>
        <taxon>Viridiplantae</taxon>
        <taxon>Chlorophyta</taxon>
        <taxon>core chlorophytes</taxon>
        <taxon>Chlorophyceae</taxon>
        <taxon>CS clade</taxon>
        <taxon>Chlamydomonadales</taxon>
        <taxon>Volvocaceae</taxon>
        <taxon>Gonium</taxon>
    </lineage>
</organism>
<evidence type="ECO:0000256" key="2">
    <source>
        <dbReference type="ARBA" id="ARBA00022737"/>
    </source>
</evidence>
<dbReference type="PANTHER" id="PTHR19331">
    <property type="entry name" value="SCAVENGER RECEPTOR DOMAIN-CONTAINING"/>
    <property type="match status" value="1"/>
</dbReference>
<keyword evidence="1" id="KW-0732">Signal</keyword>
<evidence type="ECO:0000313" key="6">
    <source>
        <dbReference type="EMBL" id="KXZ45982.1"/>
    </source>
</evidence>
<keyword evidence="2" id="KW-0677">Repeat</keyword>
<sequence length="146" mass="15730">MSNNCTSAGWGVHNCDHGEDVGLRCRGLRLRLVGGNTPTSGRVEVFHAGVWGGIGNDFNGAAVVGGREALVICRALGYGGGTFYPMGGESGARVWMLWIKCPADRNGSVVATPEDCNFSGWVPEYDYYRWTNFFGVNCTGSNRVQE</sequence>
<evidence type="ECO:0000256" key="1">
    <source>
        <dbReference type="ARBA" id="ARBA00022729"/>
    </source>
</evidence>
<evidence type="ECO:0000256" key="3">
    <source>
        <dbReference type="ARBA" id="ARBA00023157"/>
    </source>
</evidence>
<dbReference type="OrthoDB" id="536948at2759"/>
<keyword evidence="3" id="KW-1015">Disulfide bond</keyword>
<proteinExistence type="predicted"/>
<dbReference type="Pfam" id="PF00530">
    <property type="entry name" value="SRCR"/>
    <property type="match status" value="1"/>
</dbReference>
<keyword evidence="7" id="KW-1185">Reference proteome</keyword>
<name>A0A150G815_GONPE</name>
<feature type="domain" description="SRCR" evidence="5">
    <location>
        <begin position="30"/>
        <end position="139"/>
    </location>
</feature>
<gene>
    <name evidence="6" type="ORF">GPECTOR_48g414</name>
</gene>
<keyword evidence="4" id="KW-0325">Glycoprotein</keyword>
<dbReference type="AlphaFoldDB" id="A0A150G815"/>
<evidence type="ECO:0000256" key="4">
    <source>
        <dbReference type="ARBA" id="ARBA00023180"/>
    </source>
</evidence>
<dbReference type="SMART" id="SM00202">
    <property type="entry name" value="SR"/>
    <property type="match status" value="1"/>
</dbReference>
<dbReference type="InterPro" id="IPR001190">
    <property type="entry name" value="SRCR"/>
</dbReference>
<dbReference type="InterPro" id="IPR036772">
    <property type="entry name" value="SRCR-like_dom_sf"/>
</dbReference>
<reference evidence="7" key="1">
    <citation type="journal article" date="2016" name="Nat. Commun.">
        <title>The Gonium pectorale genome demonstrates co-option of cell cycle regulation during the evolution of multicellularity.</title>
        <authorList>
            <person name="Hanschen E.R."/>
            <person name="Marriage T.N."/>
            <person name="Ferris P.J."/>
            <person name="Hamaji T."/>
            <person name="Toyoda A."/>
            <person name="Fujiyama A."/>
            <person name="Neme R."/>
            <person name="Noguchi H."/>
            <person name="Minakuchi Y."/>
            <person name="Suzuki M."/>
            <person name="Kawai-Toyooka H."/>
            <person name="Smith D.R."/>
            <person name="Sparks H."/>
            <person name="Anderson J."/>
            <person name="Bakaric R."/>
            <person name="Luria V."/>
            <person name="Karger A."/>
            <person name="Kirschner M.W."/>
            <person name="Durand P.M."/>
            <person name="Michod R.E."/>
            <person name="Nozaki H."/>
            <person name="Olson B.J."/>
        </authorList>
    </citation>
    <scope>NUCLEOTIDE SEQUENCE [LARGE SCALE GENOMIC DNA]</scope>
    <source>
        <strain evidence="7">NIES-2863</strain>
    </source>
</reference>
<dbReference type="EMBL" id="LSYV01000049">
    <property type="protein sequence ID" value="KXZ45982.1"/>
    <property type="molecule type" value="Genomic_DNA"/>
</dbReference>
<evidence type="ECO:0000259" key="5">
    <source>
        <dbReference type="PROSITE" id="PS50287"/>
    </source>
</evidence>
<dbReference type="PRINTS" id="PR00258">
    <property type="entry name" value="SPERACTRCPTR"/>
</dbReference>
<dbReference type="SUPFAM" id="SSF56487">
    <property type="entry name" value="SRCR-like"/>
    <property type="match status" value="2"/>
</dbReference>
<dbReference type="PANTHER" id="PTHR19331:SF465">
    <property type="entry name" value="EGG PEPTIDE SPERACT RECEPTOR"/>
    <property type="match status" value="1"/>
</dbReference>
<protein>
    <recommendedName>
        <fullName evidence="5">SRCR domain-containing protein</fullName>
    </recommendedName>
</protein>
<dbReference type="PROSITE" id="PS50287">
    <property type="entry name" value="SRCR_2"/>
    <property type="match status" value="1"/>
</dbReference>